<evidence type="ECO:0000313" key="3">
    <source>
        <dbReference type="Proteomes" id="UP000241546"/>
    </source>
</evidence>
<accession>A0A2T4B2U3</accession>
<dbReference type="InterPro" id="IPR029058">
    <property type="entry name" value="AB_hydrolase_fold"/>
</dbReference>
<dbReference type="GeneID" id="36603652"/>
<keyword evidence="3" id="KW-1185">Reference proteome</keyword>
<name>A0A2T4B2U3_9HYPO</name>
<dbReference type="Proteomes" id="UP000241546">
    <property type="component" value="Unassembled WGS sequence"/>
</dbReference>
<reference evidence="3" key="1">
    <citation type="submission" date="2016-07" db="EMBL/GenBank/DDBJ databases">
        <title>Multiple horizontal gene transfer events from other fungi enriched the ability of initially mycotrophic Trichoderma (Ascomycota) to feed on dead plant biomass.</title>
        <authorList>
            <consortium name="DOE Joint Genome Institute"/>
            <person name="Atanasova L."/>
            <person name="Chenthamara K."/>
            <person name="Zhang J."/>
            <person name="Grujic M."/>
            <person name="Henrissat B."/>
            <person name="Kuo A."/>
            <person name="Aerts A."/>
            <person name="Salamov A."/>
            <person name="Lipzen A."/>
            <person name="Labutti K."/>
            <person name="Barry K."/>
            <person name="Miao Y."/>
            <person name="Rahimi M.J."/>
            <person name="Shen Q."/>
            <person name="Grigoriev I.V."/>
            <person name="Kubicek C.P."/>
            <person name="Druzhinina I.S."/>
        </authorList>
    </citation>
    <scope>NUCLEOTIDE SEQUENCE [LARGE SCALE GENOMIC DNA]</scope>
    <source>
        <strain evidence="3">TUCIM 6016</strain>
    </source>
</reference>
<dbReference type="PANTHER" id="PTHR47381:SF3">
    <property type="entry name" value="ALPHA_BETA-HYDROLASES SUPERFAMILY PROTEIN"/>
    <property type="match status" value="1"/>
</dbReference>
<dbReference type="Gene3D" id="3.40.50.1820">
    <property type="entry name" value="alpha/beta hydrolase"/>
    <property type="match status" value="1"/>
</dbReference>
<dbReference type="PANTHER" id="PTHR47381">
    <property type="entry name" value="ALPHA/BETA-HYDROLASES SUPERFAMILY PROTEIN"/>
    <property type="match status" value="1"/>
</dbReference>
<feature type="compositionally biased region" description="Polar residues" evidence="1">
    <location>
        <begin position="1"/>
        <end position="12"/>
    </location>
</feature>
<evidence type="ECO:0000313" key="2">
    <source>
        <dbReference type="EMBL" id="PTB63642.1"/>
    </source>
</evidence>
<protein>
    <recommendedName>
        <fullName evidence="4">Alpha/beta-hydrolase</fullName>
    </recommendedName>
</protein>
<dbReference type="SUPFAM" id="SSF53474">
    <property type="entry name" value="alpha/beta-Hydrolases"/>
    <property type="match status" value="1"/>
</dbReference>
<gene>
    <name evidence="2" type="ORF">BBK36DRAFT_1171118</name>
</gene>
<dbReference type="OrthoDB" id="2152248at2759"/>
<sequence length="330" mass="37072">MSSCLPSSSATPNGLEPRFSLPLTTPRSSKTSLVIGGITIYIYGLLELEQKSGVDVAVLYLAHNRTRTYLVTQGIAHEILHRYRSDGRKKKVEMIAVTMNMRNHGDREVSREANMTWSGGNENHALDLISMISGATQDFKLVVDFLPAYFPQFNRMHNIMLGVSLGAHTAWRMSLAAPGQFEAYAMVVGCPSLSSLLLKRLGVDAVAMGVKAEELDTVTYEDLEKAMDEQQRLRWPRALAELVRQDDKRVFEDFPSELPLFLCHGECDRLVPARYTTSWLQRRSAILKRNVMSENGKTRVFIQENTGHSCTKEMVAMLADWLGGLYELPK</sequence>
<proteinExistence type="predicted"/>
<dbReference type="RefSeq" id="XP_024746962.1">
    <property type="nucleotide sequence ID" value="XM_024895534.1"/>
</dbReference>
<dbReference type="EMBL" id="KZ680218">
    <property type="protein sequence ID" value="PTB63642.1"/>
    <property type="molecule type" value="Genomic_DNA"/>
</dbReference>
<dbReference type="AlphaFoldDB" id="A0A2T4B2U3"/>
<evidence type="ECO:0008006" key="4">
    <source>
        <dbReference type="Google" id="ProtNLM"/>
    </source>
</evidence>
<organism evidence="2 3">
    <name type="scientific">Trichoderma citrinoviride</name>
    <dbReference type="NCBI Taxonomy" id="58853"/>
    <lineage>
        <taxon>Eukaryota</taxon>
        <taxon>Fungi</taxon>
        <taxon>Dikarya</taxon>
        <taxon>Ascomycota</taxon>
        <taxon>Pezizomycotina</taxon>
        <taxon>Sordariomycetes</taxon>
        <taxon>Hypocreomycetidae</taxon>
        <taxon>Hypocreales</taxon>
        <taxon>Hypocreaceae</taxon>
        <taxon>Trichoderma</taxon>
    </lineage>
</organism>
<evidence type="ECO:0000256" key="1">
    <source>
        <dbReference type="SAM" id="MobiDB-lite"/>
    </source>
</evidence>
<feature type="region of interest" description="Disordered" evidence="1">
    <location>
        <begin position="1"/>
        <end position="28"/>
    </location>
</feature>